<dbReference type="EMBL" id="CP125967">
    <property type="protein sequence ID" value="WWO37776.1"/>
    <property type="molecule type" value="Genomic_DNA"/>
</dbReference>
<evidence type="ECO:0000313" key="2">
    <source>
        <dbReference type="Proteomes" id="UP001379444"/>
    </source>
</evidence>
<sequence>MTEEIASILASAAIPSSTTFIPYRYSDDDKTILEIIDEATKIAVKSSLAIKFFQLISAIPHALQVDGHCNDETLYSTALLGISMSESLKIIEITSQKDNNLTVQEISILKKIIEHAIQNQADYITAFIPLK</sequence>
<reference evidence="1 2" key="1">
    <citation type="journal article" date="2024" name="Front. Plant Sci.">
        <title>Comprehensive phenomic and genomic studies of the species, Pectobacterium cacticida and proposal for reclassification as Alcorniella cacticida comb. nov.</title>
        <authorList>
            <person name="Jonca J."/>
            <person name="Pirhonen M."/>
            <person name="Waleron M.M."/>
            <person name="Gawor J."/>
            <person name="Mrozik A."/>
            <person name="Smoktunowicz M."/>
            <person name="Waleron K."/>
            <person name="Waleron M."/>
        </authorList>
    </citation>
    <scope>NUCLEOTIDE SEQUENCE [LARGE SCALE GENOMIC DNA]</scope>
    <source>
        <strain evidence="1 2">DPMP6</strain>
    </source>
</reference>
<gene>
    <name evidence="1" type="ORF">QNA12_14660</name>
</gene>
<accession>A0ABZ2G9E7</accession>
<proteinExistence type="predicted"/>
<dbReference type="RefSeq" id="WP_264498162.1">
    <property type="nucleotide sequence ID" value="NZ_CP109947.1"/>
</dbReference>
<dbReference type="Proteomes" id="UP001379444">
    <property type="component" value="Chromosome"/>
</dbReference>
<organism evidence="1 2">
    <name type="scientific">Pectobacterium cacticida</name>
    <dbReference type="NCBI Taxonomy" id="69221"/>
    <lineage>
        <taxon>Bacteria</taxon>
        <taxon>Pseudomonadati</taxon>
        <taxon>Pseudomonadota</taxon>
        <taxon>Gammaproteobacteria</taxon>
        <taxon>Enterobacterales</taxon>
        <taxon>Pectobacteriaceae</taxon>
        <taxon>Pectobacterium</taxon>
    </lineage>
</organism>
<evidence type="ECO:0000313" key="1">
    <source>
        <dbReference type="EMBL" id="WWO37776.1"/>
    </source>
</evidence>
<protein>
    <submittedName>
        <fullName evidence="1">Uncharacterized protein</fullName>
    </submittedName>
</protein>
<name>A0ABZ2G9E7_9GAMM</name>
<keyword evidence="2" id="KW-1185">Reference proteome</keyword>